<dbReference type="EnsemblPlants" id="ORGLA07G0174200.1">
    <property type="protein sequence ID" value="ORGLA07G0174200.1"/>
    <property type="gene ID" value="ORGLA07G0174200"/>
</dbReference>
<organism evidence="1 2">
    <name type="scientific">Oryza glaberrima</name>
    <name type="common">African rice</name>
    <dbReference type="NCBI Taxonomy" id="4538"/>
    <lineage>
        <taxon>Eukaryota</taxon>
        <taxon>Viridiplantae</taxon>
        <taxon>Streptophyta</taxon>
        <taxon>Embryophyta</taxon>
        <taxon>Tracheophyta</taxon>
        <taxon>Spermatophyta</taxon>
        <taxon>Magnoliopsida</taxon>
        <taxon>Liliopsida</taxon>
        <taxon>Poales</taxon>
        <taxon>Poaceae</taxon>
        <taxon>BOP clade</taxon>
        <taxon>Oryzoideae</taxon>
        <taxon>Oryzeae</taxon>
        <taxon>Oryzinae</taxon>
        <taxon>Oryza</taxon>
    </lineage>
</organism>
<reference evidence="1 2" key="2">
    <citation type="submission" date="2018-04" db="EMBL/GenBank/DDBJ databases">
        <title>OglaRS2 (Oryza glaberrima Reference Sequence Version 2).</title>
        <authorList>
            <person name="Zhang J."/>
            <person name="Kudrna D."/>
            <person name="Lee S."/>
            <person name="Talag J."/>
            <person name="Rajasekar S."/>
            <person name="Wing R.A."/>
        </authorList>
    </citation>
    <scope>NUCLEOTIDE SEQUENCE [LARGE SCALE GENOMIC DNA]</scope>
    <source>
        <strain evidence="1 2">cv. IRGC 96717</strain>
    </source>
</reference>
<name>I1QCA0_ORYGL</name>
<protein>
    <submittedName>
        <fullName evidence="1">Uncharacterized protein</fullName>
    </submittedName>
</protein>
<dbReference type="Gramene" id="ORGLA07G0174200.1">
    <property type="protein sequence ID" value="ORGLA07G0174200.1"/>
    <property type="gene ID" value="ORGLA07G0174200"/>
</dbReference>
<dbReference type="AlphaFoldDB" id="I1QCA0"/>
<accession>I1QCA0</accession>
<dbReference type="HOGENOM" id="CLU_2780014_0_0_1"/>
<dbReference type="Proteomes" id="UP000007306">
    <property type="component" value="Chromosome 7"/>
</dbReference>
<evidence type="ECO:0000313" key="2">
    <source>
        <dbReference type="Proteomes" id="UP000007306"/>
    </source>
</evidence>
<evidence type="ECO:0000313" key="1">
    <source>
        <dbReference type="EnsemblPlants" id="ORGLA07G0174200.1"/>
    </source>
</evidence>
<proteinExistence type="predicted"/>
<sequence>MVSYNQISLKTPGTPELLSLLITLRSERMGIIVHGTGKAYIYCSMNILKTIQIAVLAVIGHWDSLWHLG</sequence>
<keyword evidence="2" id="KW-1185">Reference proteome</keyword>
<reference evidence="1" key="1">
    <citation type="submission" date="2015-06" db="UniProtKB">
        <authorList>
            <consortium name="EnsemblPlants"/>
        </authorList>
    </citation>
    <scope>IDENTIFICATION</scope>
</reference>